<evidence type="ECO:0000313" key="3">
    <source>
        <dbReference type="Proteomes" id="UP000178526"/>
    </source>
</evidence>
<dbReference type="Gene3D" id="3.30.420.130">
    <property type="entry name" value="Dinitrogenase iron-molybdenum cofactor biosynthesis domain"/>
    <property type="match status" value="1"/>
</dbReference>
<comment type="caution">
    <text evidence="2">The sequence shown here is derived from an EMBL/GenBank/DDBJ whole genome shotgun (WGS) entry which is preliminary data.</text>
</comment>
<dbReference type="EMBL" id="MGDB01000092">
    <property type="protein sequence ID" value="OGL40702.1"/>
    <property type="molecule type" value="Genomic_DNA"/>
</dbReference>
<evidence type="ECO:0000313" key="2">
    <source>
        <dbReference type="EMBL" id="OGL40702.1"/>
    </source>
</evidence>
<dbReference type="Proteomes" id="UP000178526">
    <property type="component" value="Unassembled WGS sequence"/>
</dbReference>
<dbReference type="Pfam" id="PF02579">
    <property type="entry name" value="Nitro_FeMo-Co"/>
    <property type="match status" value="1"/>
</dbReference>
<organism evidence="2 3">
    <name type="scientific">Candidatus Schekmanbacteria bacterium GWA2_38_11</name>
    <dbReference type="NCBI Taxonomy" id="1817876"/>
    <lineage>
        <taxon>Bacteria</taxon>
        <taxon>Candidatus Schekmaniibacteriota</taxon>
    </lineage>
</organism>
<dbReference type="InterPro" id="IPR003731">
    <property type="entry name" value="Di-Nase_FeMo-co_biosynth"/>
</dbReference>
<evidence type="ECO:0000259" key="1">
    <source>
        <dbReference type="Pfam" id="PF02579"/>
    </source>
</evidence>
<dbReference type="InterPro" id="IPR036105">
    <property type="entry name" value="DiNase_FeMo-co_biosyn_sf"/>
</dbReference>
<reference evidence="2 3" key="1">
    <citation type="journal article" date="2016" name="Nat. Commun.">
        <title>Thousands of microbial genomes shed light on interconnected biogeochemical processes in an aquifer system.</title>
        <authorList>
            <person name="Anantharaman K."/>
            <person name="Brown C.T."/>
            <person name="Hug L.A."/>
            <person name="Sharon I."/>
            <person name="Castelle C.J."/>
            <person name="Probst A.J."/>
            <person name="Thomas B.C."/>
            <person name="Singh A."/>
            <person name="Wilkins M.J."/>
            <person name="Karaoz U."/>
            <person name="Brodie E.L."/>
            <person name="Williams K.H."/>
            <person name="Hubbard S.S."/>
            <person name="Banfield J.F."/>
        </authorList>
    </citation>
    <scope>NUCLEOTIDE SEQUENCE [LARGE SCALE GENOMIC DNA]</scope>
</reference>
<gene>
    <name evidence="2" type="ORF">A2042_06870</name>
</gene>
<name>A0A1F7RGP6_9BACT</name>
<dbReference type="CDD" id="cd00562">
    <property type="entry name" value="NifX_NifB"/>
    <property type="match status" value="1"/>
</dbReference>
<accession>A0A1F7RGP6</accession>
<dbReference type="AlphaFoldDB" id="A0A1F7RGP6"/>
<feature type="domain" description="Dinitrogenase iron-molybdenum cofactor biosynthesis" evidence="1">
    <location>
        <begin position="15"/>
        <end position="125"/>
    </location>
</feature>
<dbReference type="PANTHER" id="PTHR33937">
    <property type="entry name" value="IRON-MOLYBDENUM PROTEIN-RELATED-RELATED"/>
    <property type="match status" value="1"/>
</dbReference>
<sequence length="140" mass="15592">MKAKRIAIPTDDKVNIAHHAGRCKYFAIYDVSPDSIIVKRFIENQFTAHCRRKPYDQSDFNNFNKESPIGHHAHDALLTVLSDCQVVISRGMGHGLHEDLSKAGITAHIVADEGSIDEIINKYLKDGVKVDQKGFCGYPG</sequence>
<protein>
    <recommendedName>
        <fullName evidence="1">Dinitrogenase iron-molybdenum cofactor biosynthesis domain-containing protein</fullName>
    </recommendedName>
</protein>
<proteinExistence type="predicted"/>
<dbReference type="SUPFAM" id="SSF53146">
    <property type="entry name" value="Nitrogenase accessory factor-like"/>
    <property type="match status" value="1"/>
</dbReference>
<dbReference type="PANTHER" id="PTHR33937:SF2">
    <property type="entry name" value="DINITROGENASE IRON-MOLYBDENUM COFACTOR BIOSYNTHESIS DOMAIN-CONTAINING PROTEIN"/>
    <property type="match status" value="1"/>
</dbReference>
<dbReference type="InterPro" id="IPR051840">
    <property type="entry name" value="NifX/NifY_domain"/>
</dbReference>